<dbReference type="NCBIfam" id="NF001413">
    <property type="entry name" value="PRK00290.1"/>
    <property type="match status" value="1"/>
</dbReference>
<dbReference type="PROSITE" id="PS00329">
    <property type="entry name" value="HSP70_2"/>
    <property type="match status" value="1"/>
</dbReference>
<dbReference type="InterPro" id="IPR012725">
    <property type="entry name" value="Chaperone_DnaK"/>
</dbReference>
<feature type="region of interest" description="Disordered" evidence="5">
    <location>
        <begin position="470"/>
        <end position="513"/>
    </location>
</feature>
<dbReference type="FunFam" id="2.60.34.10:FF:000014">
    <property type="entry name" value="Chaperone protein DnaK HSP70"/>
    <property type="match status" value="1"/>
</dbReference>
<dbReference type="GO" id="GO:0051082">
    <property type="term" value="F:unfolded protein binding"/>
    <property type="evidence" value="ECO:0007669"/>
    <property type="project" value="InterPro"/>
</dbReference>
<feature type="compositionally biased region" description="Acidic residues" evidence="5">
    <location>
        <begin position="606"/>
        <end position="624"/>
    </location>
</feature>
<keyword evidence="4" id="KW-0143">Chaperone</keyword>
<dbReference type="PANTHER" id="PTHR19375">
    <property type="entry name" value="HEAT SHOCK PROTEIN 70KDA"/>
    <property type="match status" value="1"/>
</dbReference>
<sequence length="624" mass="69302">MSKILGIDLGTTNSAMAIMEGGEPTIIPNAEGERITPSIVAFKKDGERLVGETAKRQAVKNPERTITSIKRKMGTDHKVKIDDKEYTPEQISAMILQKLKRDAEDYLGEEINKAVITVPAYFNEPQREATKNAGEIAGFEVERVFNEPTASSMAYKMEEKEKAETILVYDLGGGTFDVSILEVGDGVYEVLATSGNTDLGGDDWTDRIVDWVVDEFKKDTGINIRNDREALQRVFEASEKAKKELSSRQKTEINLPYLTANQDGPKHLDVELTRAKFQNMTKDLVEKTKEPVNIAMDDSDLSPSDIDEVILVGGSTRLPAVQDFVKDYFNKDPHKRINPDECVAIGAAIQAGVISGDVKDDIVLLDVTPLSLGVETLGGVMTTMLERNTTIPTEATKTFTTAQDNQTNVEIHVVQGERAMAQDNHSLGRFNLTGIPPAPAGVPKIEVTFEMDENGILNVKAQDLGSDKKESITVEATGQLSEDEIERMKEEAEKHAEEDEKKKEKIQTKNEAQQLVYSAENTLEEMGDQIDESTKEEIQGKVDELKDAIEEDDYDKIKQKKEELSKKVQEIGQQMYQAQQQAGQQQAAQQQAAQQAAQQQAQNNSEEGEYVDADYEVVDEDEEE</sequence>
<dbReference type="PROSITE" id="PS00297">
    <property type="entry name" value="HSP70_1"/>
    <property type="match status" value="1"/>
</dbReference>
<evidence type="ECO:0000256" key="5">
    <source>
        <dbReference type="SAM" id="MobiDB-lite"/>
    </source>
</evidence>
<feature type="compositionally biased region" description="Low complexity" evidence="5">
    <location>
        <begin position="576"/>
        <end position="602"/>
    </location>
</feature>
<keyword evidence="3" id="KW-0067">ATP-binding</keyword>
<dbReference type="CDD" id="cd10234">
    <property type="entry name" value="ASKHA_NBD_HSP70_DnaK-like"/>
    <property type="match status" value="1"/>
</dbReference>
<dbReference type="SUPFAM" id="SSF100920">
    <property type="entry name" value="Heat shock protein 70kD (HSP70), peptide-binding domain"/>
    <property type="match status" value="1"/>
</dbReference>
<dbReference type="NCBIfam" id="TIGR02350">
    <property type="entry name" value="prok_dnaK"/>
    <property type="match status" value="1"/>
</dbReference>
<feature type="region of interest" description="Disordered" evidence="5">
    <location>
        <begin position="519"/>
        <end position="538"/>
    </location>
</feature>
<name>M1QAQ2_9ZZZZ</name>
<dbReference type="InterPro" id="IPR029048">
    <property type="entry name" value="HSP70_C_sf"/>
</dbReference>
<evidence type="ECO:0000256" key="4">
    <source>
        <dbReference type="ARBA" id="ARBA00023186"/>
    </source>
</evidence>
<dbReference type="Gene3D" id="1.20.1270.10">
    <property type="match status" value="1"/>
</dbReference>
<dbReference type="EMBL" id="JX684080">
    <property type="protein sequence ID" value="AGF93038.1"/>
    <property type="molecule type" value="Genomic_DNA"/>
</dbReference>
<feature type="compositionally biased region" description="Basic and acidic residues" evidence="5">
    <location>
        <begin position="486"/>
        <end position="508"/>
    </location>
</feature>
<dbReference type="GO" id="GO:0005524">
    <property type="term" value="F:ATP binding"/>
    <property type="evidence" value="ECO:0007669"/>
    <property type="project" value="UniProtKB-KW"/>
</dbReference>
<feature type="region of interest" description="Disordered" evidence="5">
    <location>
        <begin position="576"/>
        <end position="624"/>
    </location>
</feature>
<dbReference type="Pfam" id="PF00012">
    <property type="entry name" value="HSP70"/>
    <property type="match status" value="1"/>
</dbReference>
<dbReference type="PROSITE" id="PS01036">
    <property type="entry name" value="HSP70_3"/>
    <property type="match status" value="1"/>
</dbReference>
<gene>
    <name evidence="6" type="ORF">FLSS-8_0008</name>
</gene>
<comment type="similarity">
    <text evidence="1">Belongs to the heat shock protein 70 family.</text>
</comment>
<dbReference type="HAMAP" id="MF_00332">
    <property type="entry name" value="DnaK"/>
    <property type="match status" value="1"/>
</dbReference>
<feature type="compositionally biased region" description="Acidic residues" evidence="5">
    <location>
        <begin position="522"/>
        <end position="531"/>
    </location>
</feature>
<dbReference type="Gene3D" id="3.30.420.40">
    <property type="match status" value="2"/>
</dbReference>
<dbReference type="FunFam" id="1.20.1270.10:FF:000001">
    <property type="entry name" value="Molecular chaperone DnaK"/>
    <property type="match status" value="1"/>
</dbReference>
<evidence type="ECO:0000313" key="6">
    <source>
        <dbReference type="EMBL" id="AGF93038.1"/>
    </source>
</evidence>
<dbReference type="InterPro" id="IPR013126">
    <property type="entry name" value="Hsp_70_fam"/>
</dbReference>
<dbReference type="AlphaFoldDB" id="M1QAQ2"/>
<evidence type="ECO:0000256" key="1">
    <source>
        <dbReference type="ARBA" id="ARBA00007381"/>
    </source>
</evidence>
<evidence type="ECO:0000256" key="3">
    <source>
        <dbReference type="ARBA" id="ARBA00022840"/>
    </source>
</evidence>
<dbReference type="Gene3D" id="3.90.640.10">
    <property type="entry name" value="Actin, Chain A, domain 4"/>
    <property type="match status" value="1"/>
</dbReference>
<dbReference type="InterPro" id="IPR043129">
    <property type="entry name" value="ATPase_NBD"/>
</dbReference>
<accession>M1QAQ2</accession>
<keyword evidence="2" id="KW-0547">Nucleotide-binding</keyword>
<dbReference type="SUPFAM" id="SSF53067">
    <property type="entry name" value="Actin-like ATPase domain"/>
    <property type="match status" value="2"/>
</dbReference>
<dbReference type="FunFam" id="3.90.640.10:FF:000003">
    <property type="entry name" value="Molecular chaperone DnaK"/>
    <property type="match status" value="1"/>
</dbReference>
<evidence type="ECO:0000256" key="2">
    <source>
        <dbReference type="ARBA" id="ARBA00022741"/>
    </source>
</evidence>
<protein>
    <submittedName>
        <fullName evidence="6">Molecular chaperone DnaK</fullName>
    </submittedName>
</protein>
<organism evidence="6">
    <name type="scientific">uncultured organism</name>
    <dbReference type="NCBI Taxonomy" id="155900"/>
    <lineage>
        <taxon>unclassified sequences</taxon>
        <taxon>environmental samples</taxon>
    </lineage>
</organism>
<reference evidence="6" key="1">
    <citation type="journal article" date="2013" name="Syst. Appl. Microbiol.">
        <title>New insights into the archaeal diversity of a hypersaline microbial mat obtained by a metagenomic approach.</title>
        <authorList>
            <person name="Lopez-Lopez A."/>
            <person name="Richter M."/>
            <person name="Pena A."/>
            <person name="Tamames J."/>
            <person name="Rossello-Mora R."/>
        </authorList>
    </citation>
    <scope>NUCLEOTIDE SEQUENCE</scope>
</reference>
<dbReference type="InterPro" id="IPR018181">
    <property type="entry name" value="Heat_shock_70_CS"/>
</dbReference>
<dbReference type="GO" id="GO:0140662">
    <property type="term" value="F:ATP-dependent protein folding chaperone"/>
    <property type="evidence" value="ECO:0007669"/>
    <property type="project" value="InterPro"/>
</dbReference>
<dbReference type="InterPro" id="IPR029047">
    <property type="entry name" value="HSP70_peptide-bd_sf"/>
</dbReference>
<dbReference type="Gene3D" id="2.60.34.10">
    <property type="entry name" value="Substrate Binding Domain Of DNAk, Chain A, domain 1"/>
    <property type="match status" value="1"/>
</dbReference>
<dbReference type="SUPFAM" id="SSF100934">
    <property type="entry name" value="Heat shock protein 70kD (HSP70), C-terminal subdomain"/>
    <property type="match status" value="1"/>
</dbReference>
<dbReference type="PRINTS" id="PR00301">
    <property type="entry name" value="HEATSHOCK70"/>
</dbReference>
<proteinExistence type="inferred from homology"/>
<dbReference type="FunFam" id="3.30.420.40:FF:000071">
    <property type="entry name" value="Molecular chaperone DnaK"/>
    <property type="match status" value="1"/>
</dbReference>